<dbReference type="PANTHER" id="PTHR24305">
    <property type="entry name" value="CYTOCHROME P450"/>
    <property type="match status" value="1"/>
</dbReference>
<dbReference type="STRING" id="196109.A0A136J915"/>
<keyword evidence="9" id="KW-0472">Membrane</keyword>
<organism evidence="10 11">
    <name type="scientific">Microdochium bolleyi</name>
    <dbReference type="NCBI Taxonomy" id="196109"/>
    <lineage>
        <taxon>Eukaryota</taxon>
        <taxon>Fungi</taxon>
        <taxon>Dikarya</taxon>
        <taxon>Ascomycota</taxon>
        <taxon>Pezizomycotina</taxon>
        <taxon>Sordariomycetes</taxon>
        <taxon>Xylariomycetidae</taxon>
        <taxon>Xylariales</taxon>
        <taxon>Microdochiaceae</taxon>
        <taxon>Microdochium</taxon>
    </lineage>
</organism>
<dbReference type="EMBL" id="KQ964247">
    <property type="protein sequence ID" value="KXJ93660.1"/>
    <property type="molecule type" value="Genomic_DNA"/>
</dbReference>
<keyword evidence="6 8" id="KW-0408">Iron</keyword>
<dbReference type="GO" id="GO:0016705">
    <property type="term" value="F:oxidoreductase activity, acting on paired donors, with incorporation or reduction of molecular oxygen"/>
    <property type="evidence" value="ECO:0007669"/>
    <property type="project" value="InterPro"/>
</dbReference>
<evidence type="ECO:0000256" key="4">
    <source>
        <dbReference type="ARBA" id="ARBA00022723"/>
    </source>
</evidence>
<evidence type="ECO:0000256" key="6">
    <source>
        <dbReference type="ARBA" id="ARBA00023004"/>
    </source>
</evidence>
<dbReference type="InterPro" id="IPR050121">
    <property type="entry name" value="Cytochrome_P450_monoxygenase"/>
</dbReference>
<dbReference type="AlphaFoldDB" id="A0A136J915"/>
<proteinExistence type="predicted"/>
<dbReference type="SUPFAM" id="SSF48264">
    <property type="entry name" value="Cytochrome P450"/>
    <property type="match status" value="1"/>
</dbReference>
<keyword evidence="7" id="KW-0503">Monooxygenase</keyword>
<dbReference type="GO" id="GO:0020037">
    <property type="term" value="F:heme binding"/>
    <property type="evidence" value="ECO:0007669"/>
    <property type="project" value="InterPro"/>
</dbReference>
<comment type="cofactor">
    <cofactor evidence="1 8">
        <name>heme</name>
        <dbReference type="ChEBI" id="CHEBI:30413"/>
    </cofactor>
</comment>
<dbReference type="PANTHER" id="PTHR24305:SF107">
    <property type="entry name" value="P450, PUTATIVE (EUROFUNG)-RELATED"/>
    <property type="match status" value="1"/>
</dbReference>
<evidence type="ECO:0000256" key="1">
    <source>
        <dbReference type="ARBA" id="ARBA00001971"/>
    </source>
</evidence>
<dbReference type="GO" id="GO:0004497">
    <property type="term" value="F:monooxygenase activity"/>
    <property type="evidence" value="ECO:0007669"/>
    <property type="project" value="UniProtKB-KW"/>
</dbReference>
<evidence type="ECO:0000313" key="10">
    <source>
        <dbReference type="EMBL" id="KXJ93660.1"/>
    </source>
</evidence>
<dbReference type="InParanoid" id="A0A136J915"/>
<evidence type="ECO:0000256" key="2">
    <source>
        <dbReference type="ARBA" id="ARBA00005179"/>
    </source>
</evidence>
<dbReference type="GO" id="GO:0005506">
    <property type="term" value="F:iron ion binding"/>
    <property type="evidence" value="ECO:0007669"/>
    <property type="project" value="InterPro"/>
</dbReference>
<keyword evidence="11" id="KW-1185">Reference proteome</keyword>
<feature type="transmembrane region" description="Helical" evidence="9">
    <location>
        <begin position="12"/>
        <end position="31"/>
    </location>
</feature>
<keyword evidence="3 8" id="KW-0349">Heme</keyword>
<accession>A0A136J915</accession>
<dbReference type="InterPro" id="IPR002401">
    <property type="entry name" value="Cyt_P450_E_grp-I"/>
</dbReference>
<keyword evidence="9" id="KW-1133">Transmembrane helix</keyword>
<evidence type="ECO:0000256" key="5">
    <source>
        <dbReference type="ARBA" id="ARBA00023002"/>
    </source>
</evidence>
<feature type="binding site" description="axial binding residue" evidence="8">
    <location>
        <position position="466"/>
    </location>
    <ligand>
        <name>heme</name>
        <dbReference type="ChEBI" id="CHEBI:30413"/>
    </ligand>
    <ligandPart>
        <name>Fe</name>
        <dbReference type="ChEBI" id="CHEBI:18248"/>
    </ligandPart>
</feature>
<gene>
    <name evidence="10" type="ORF">Micbo1qcDRAFT_193058</name>
</gene>
<evidence type="ECO:0000256" key="3">
    <source>
        <dbReference type="ARBA" id="ARBA00022617"/>
    </source>
</evidence>
<dbReference type="Pfam" id="PF00067">
    <property type="entry name" value="p450"/>
    <property type="match status" value="1"/>
</dbReference>
<dbReference type="Gene3D" id="1.10.630.10">
    <property type="entry name" value="Cytochrome P450"/>
    <property type="match status" value="1"/>
</dbReference>
<dbReference type="InterPro" id="IPR036396">
    <property type="entry name" value="Cyt_P450_sf"/>
</dbReference>
<dbReference type="PRINTS" id="PR00463">
    <property type="entry name" value="EP450I"/>
</dbReference>
<keyword evidence="5" id="KW-0560">Oxidoreductase</keyword>
<evidence type="ECO:0000313" key="11">
    <source>
        <dbReference type="Proteomes" id="UP000070501"/>
    </source>
</evidence>
<name>A0A136J915_9PEZI</name>
<evidence type="ECO:0000256" key="7">
    <source>
        <dbReference type="ARBA" id="ARBA00023033"/>
    </source>
</evidence>
<reference evidence="11" key="1">
    <citation type="submission" date="2016-02" db="EMBL/GenBank/DDBJ databases">
        <title>Draft genome sequence of Microdochium bolleyi, a fungal endophyte of beachgrass.</title>
        <authorList>
            <consortium name="DOE Joint Genome Institute"/>
            <person name="David A.S."/>
            <person name="May G."/>
            <person name="Haridas S."/>
            <person name="Lim J."/>
            <person name="Wang M."/>
            <person name="Labutti K."/>
            <person name="Lipzen A."/>
            <person name="Barry K."/>
            <person name="Grigoriev I.V."/>
        </authorList>
    </citation>
    <scope>NUCLEOTIDE SEQUENCE [LARGE SCALE GENOMIC DNA]</scope>
    <source>
        <strain evidence="11">J235TASD1</strain>
    </source>
</reference>
<protein>
    <submittedName>
        <fullName evidence="10">Cytochrome P450</fullName>
    </submittedName>
</protein>
<keyword evidence="4 8" id="KW-0479">Metal-binding</keyword>
<dbReference type="OrthoDB" id="10029320at2759"/>
<evidence type="ECO:0000256" key="9">
    <source>
        <dbReference type="SAM" id="Phobius"/>
    </source>
</evidence>
<dbReference type="InterPro" id="IPR001128">
    <property type="entry name" value="Cyt_P450"/>
</dbReference>
<dbReference type="Proteomes" id="UP000070501">
    <property type="component" value="Unassembled WGS sequence"/>
</dbReference>
<evidence type="ECO:0000256" key="8">
    <source>
        <dbReference type="PIRSR" id="PIRSR602401-1"/>
    </source>
</evidence>
<dbReference type="PRINTS" id="PR00385">
    <property type="entry name" value="P450"/>
</dbReference>
<sequence length="558" mass="61411">MVLLDDPTTALRLAGAAAAVAVAYFGTHAYARRRFYRDLPGPPHSMLWGHLKLLGEYTARMPAGGFVQQALTQIKHDYDLPDVFYLDMWPVLNGIICFTGPDAAAYPTTANVWAQPDFLPDYYKDITGPTFIEVTNGPLWKDLHHRIAPALTPAASRAHLPAIIAAAVTLRDDLARHSGPDAVAINFQEVIGRFPFRVLGQVALGPDVLSEDLYQEAVRLVALQAQSQVPGALLLPWKRRAHKRELASCVGKIAAEALKRVRARFEELRSNKAAATSRILDRMLLPRVEQGLPLDAALEELCMANIKGLIIAGYGTTTDTTTYVWLLLQAHPEILEKLRAEHDRVFGKDLDATVTKLLEDPALLNSLQYTTAVIHETLRLFPIGMVVRQAPPDLKSISISGQEYPLLPDHIAGIVSHTSHYNGEYFSEPDRFLPDRFLDDGDGAAGGISKQPRNAYRPFERGPRSCLGQALAMDEMKVQLVMLARSFDMELQREDTGYSKSRRGGEESTACAPGFAHAARLEEKLGKHVFQISTFTATPAGPIMMKIRPRGKGGVVAS</sequence>
<comment type="pathway">
    <text evidence="2">Secondary metabolite biosynthesis.</text>
</comment>
<keyword evidence="9" id="KW-0812">Transmembrane</keyword>